<evidence type="ECO:0000259" key="2">
    <source>
        <dbReference type="Pfam" id="PF14232"/>
    </source>
</evidence>
<feature type="domain" description="GXWXG" evidence="1">
    <location>
        <begin position="27"/>
        <end position="84"/>
    </location>
</feature>
<name>E8V584_TERSS</name>
<dbReference type="InterPro" id="IPR025951">
    <property type="entry name" value="GXWXG_dom"/>
</dbReference>
<dbReference type="STRING" id="401053.AciPR4_3011"/>
<keyword evidence="4" id="KW-1185">Reference proteome</keyword>
<gene>
    <name evidence="3" type="ordered locus">AciPR4_3011</name>
</gene>
<accession>E8V584</accession>
<dbReference type="HOGENOM" id="CLU_112092_1_1_0"/>
<dbReference type="Proteomes" id="UP000006844">
    <property type="component" value="Chromosome"/>
</dbReference>
<dbReference type="eggNOG" id="ENOG5032S1R">
    <property type="taxonomic scope" value="Bacteria"/>
</dbReference>
<evidence type="ECO:0008006" key="5">
    <source>
        <dbReference type="Google" id="ProtNLM"/>
    </source>
</evidence>
<protein>
    <recommendedName>
        <fullName evidence="5">DUF4334 domain-containing protein</fullName>
    </recommendedName>
</protein>
<evidence type="ECO:0000313" key="3">
    <source>
        <dbReference type="EMBL" id="ADV83771.1"/>
    </source>
</evidence>
<evidence type="ECO:0000313" key="4">
    <source>
        <dbReference type="Proteomes" id="UP000006844"/>
    </source>
</evidence>
<proteinExistence type="predicted"/>
<dbReference type="OrthoDB" id="8905397at2"/>
<feature type="domain" description="DUF4334" evidence="2">
    <location>
        <begin position="94"/>
        <end position="158"/>
    </location>
</feature>
<sequence length="185" mass="21633">MKDNLIEVFERYKSERFIQDDSKLLDLFDQLDPVSCDEIYSRWSGGSFQTGHWVGNALRDMKWYGKWFRSKLDAAPLICFDEDGNLFSNQVVGGEGILWMAEFRGKVSATLICDIQPMFDHFRKVDDDTLMGIMDEKKILTEIELVPNDRYFFFYLQRVAKFPAKFVNRNETNLWSASVQVPQKA</sequence>
<dbReference type="AlphaFoldDB" id="E8V584"/>
<dbReference type="Pfam" id="PF14231">
    <property type="entry name" value="GXWXG"/>
    <property type="match status" value="1"/>
</dbReference>
<dbReference type="InterPro" id="IPR025568">
    <property type="entry name" value="DUF4334"/>
</dbReference>
<dbReference type="Pfam" id="PF14232">
    <property type="entry name" value="DUF4334"/>
    <property type="match status" value="1"/>
</dbReference>
<reference evidence="3 4" key="1">
    <citation type="journal article" date="2012" name="Stand. Genomic Sci.">
        <title>Complete genome sequence of Terriglobus saanensis type strain SP1PR4(T), an Acidobacteria from tundra soil.</title>
        <authorList>
            <person name="Rawat S.R."/>
            <person name="Mannisto M.K."/>
            <person name="Starovoytov V."/>
            <person name="Goodwin L."/>
            <person name="Nolan M."/>
            <person name="Hauser L."/>
            <person name="Land M."/>
            <person name="Davenport K.W."/>
            <person name="Woyke T."/>
            <person name="Haggblom M.M."/>
        </authorList>
    </citation>
    <scope>NUCLEOTIDE SEQUENCE</scope>
    <source>
        <strain evidence="4">ATCC BAA-1853 / DSM 23119 / SP1PR4</strain>
    </source>
</reference>
<dbReference type="KEGG" id="tsa:AciPR4_3011"/>
<dbReference type="EMBL" id="CP002467">
    <property type="protein sequence ID" value="ADV83771.1"/>
    <property type="molecule type" value="Genomic_DNA"/>
</dbReference>
<dbReference type="RefSeq" id="WP_013569502.1">
    <property type="nucleotide sequence ID" value="NC_014963.1"/>
</dbReference>
<organism evidence="3 4">
    <name type="scientific">Terriglobus saanensis (strain ATCC BAA-1853 / DSM 23119 / SP1PR4)</name>
    <dbReference type="NCBI Taxonomy" id="401053"/>
    <lineage>
        <taxon>Bacteria</taxon>
        <taxon>Pseudomonadati</taxon>
        <taxon>Acidobacteriota</taxon>
        <taxon>Terriglobia</taxon>
        <taxon>Terriglobales</taxon>
        <taxon>Acidobacteriaceae</taxon>
        <taxon>Terriglobus</taxon>
    </lineage>
</organism>
<evidence type="ECO:0000259" key="1">
    <source>
        <dbReference type="Pfam" id="PF14231"/>
    </source>
</evidence>
<dbReference type="Gene3D" id="2.40.128.580">
    <property type="entry name" value="GXWXG domain"/>
    <property type="match status" value="1"/>
</dbReference>